<protein>
    <recommendedName>
        <fullName evidence="8">Rhodopsin domain-containing protein</fullName>
    </recommendedName>
</protein>
<evidence type="ECO:0000256" key="2">
    <source>
        <dbReference type="ARBA" id="ARBA00022692"/>
    </source>
</evidence>
<dbReference type="InterPro" id="IPR049326">
    <property type="entry name" value="Rhodopsin_dom_fungi"/>
</dbReference>
<evidence type="ECO:0000256" key="6">
    <source>
        <dbReference type="SAM" id="MobiDB-lite"/>
    </source>
</evidence>
<evidence type="ECO:0000256" key="7">
    <source>
        <dbReference type="SAM" id="Phobius"/>
    </source>
</evidence>
<feature type="transmembrane region" description="Helical" evidence="7">
    <location>
        <begin position="122"/>
        <end position="150"/>
    </location>
</feature>
<keyword evidence="4 7" id="KW-0472">Membrane</keyword>
<keyword evidence="10" id="KW-1185">Reference proteome</keyword>
<dbReference type="Pfam" id="PF20684">
    <property type="entry name" value="Fung_rhodopsin"/>
    <property type="match status" value="1"/>
</dbReference>
<sequence>MLDLFHELSRPLLSRQVLDNATGVLYVVDPPPGQVRYTGDSRPSIHGRLIATGVATTVIAFLAVSLRLFTRIYITKSGLAVDDYMVMIAMALSFAMFGMNFQHQAMGLGFHMWDIPLDDYMVPFQVYTLAGTMVYSLSLAFSKISILFLYLRLSTVRWFRNLVWILLGVVVSYAVIYNLMSVFGCKPIAATWDLSLLATAKCLDQLTKYMALSILNIIIDVLELILPIPIVVPLQMSNKQKASVCLVFATGIFVCAVAIKRTMLLPSLLKSPDYTWDAVEQFQWCFAEVNAGIVCASVPALKSFFTRYLPGFINSRLRSNDRSKNTRPYDTIEKSDSKLRSKKEPDLYEMTVLDVDDNSEKASTRQENLNDEEARLWNGKPKGMAVPAPAANTLSHNTPTQSPDAPERHGSGPQIYVTTDTPVEYGQKNMGHYHSRN</sequence>
<evidence type="ECO:0000256" key="5">
    <source>
        <dbReference type="ARBA" id="ARBA00038359"/>
    </source>
</evidence>
<dbReference type="GO" id="GO:0016020">
    <property type="term" value="C:membrane"/>
    <property type="evidence" value="ECO:0007669"/>
    <property type="project" value="UniProtKB-SubCell"/>
</dbReference>
<gene>
    <name evidence="9" type="ORF">BDV96DRAFT_644310</name>
</gene>
<feature type="transmembrane region" description="Helical" evidence="7">
    <location>
        <begin position="49"/>
        <end position="69"/>
    </location>
</feature>
<feature type="transmembrane region" description="Helical" evidence="7">
    <location>
        <begin position="244"/>
        <end position="261"/>
    </location>
</feature>
<feature type="transmembrane region" description="Helical" evidence="7">
    <location>
        <begin position="162"/>
        <end position="189"/>
    </location>
</feature>
<evidence type="ECO:0000256" key="3">
    <source>
        <dbReference type="ARBA" id="ARBA00022989"/>
    </source>
</evidence>
<dbReference type="PANTHER" id="PTHR33048">
    <property type="entry name" value="PTH11-LIKE INTEGRAL MEMBRANE PROTEIN (AFU_ORTHOLOGUE AFUA_5G11245)"/>
    <property type="match status" value="1"/>
</dbReference>
<feature type="transmembrane region" description="Helical" evidence="7">
    <location>
        <begin position="81"/>
        <end position="102"/>
    </location>
</feature>
<reference evidence="9" key="1">
    <citation type="journal article" date="2020" name="Stud. Mycol.">
        <title>101 Dothideomycetes genomes: a test case for predicting lifestyles and emergence of pathogens.</title>
        <authorList>
            <person name="Haridas S."/>
            <person name="Albert R."/>
            <person name="Binder M."/>
            <person name="Bloem J."/>
            <person name="Labutti K."/>
            <person name="Salamov A."/>
            <person name="Andreopoulos B."/>
            <person name="Baker S."/>
            <person name="Barry K."/>
            <person name="Bills G."/>
            <person name="Bluhm B."/>
            <person name="Cannon C."/>
            <person name="Castanera R."/>
            <person name="Culley D."/>
            <person name="Daum C."/>
            <person name="Ezra D."/>
            <person name="Gonzalez J."/>
            <person name="Henrissat B."/>
            <person name="Kuo A."/>
            <person name="Liang C."/>
            <person name="Lipzen A."/>
            <person name="Lutzoni F."/>
            <person name="Magnuson J."/>
            <person name="Mondo S."/>
            <person name="Nolan M."/>
            <person name="Ohm R."/>
            <person name="Pangilinan J."/>
            <person name="Park H.-J."/>
            <person name="Ramirez L."/>
            <person name="Alfaro M."/>
            <person name="Sun H."/>
            <person name="Tritt A."/>
            <person name="Yoshinaga Y."/>
            <person name="Zwiers L.-H."/>
            <person name="Turgeon B."/>
            <person name="Goodwin S."/>
            <person name="Spatafora J."/>
            <person name="Crous P."/>
            <person name="Grigoriev I."/>
        </authorList>
    </citation>
    <scope>NUCLEOTIDE SEQUENCE</scope>
    <source>
        <strain evidence="9">CBS 627.86</strain>
    </source>
</reference>
<dbReference type="InterPro" id="IPR052337">
    <property type="entry name" value="SAT4-like"/>
</dbReference>
<feature type="compositionally biased region" description="Basic and acidic residues" evidence="6">
    <location>
        <begin position="330"/>
        <end position="340"/>
    </location>
</feature>
<keyword evidence="3 7" id="KW-1133">Transmembrane helix</keyword>
<feature type="domain" description="Rhodopsin" evidence="8">
    <location>
        <begin position="66"/>
        <end position="306"/>
    </location>
</feature>
<comment type="subcellular location">
    <subcellularLocation>
        <location evidence="1">Membrane</location>
        <topology evidence="1">Multi-pass membrane protein</topology>
    </subcellularLocation>
</comment>
<evidence type="ECO:0000313" key="9">
    <source>
        <dbReference type="EMBL" id="KAF2117977.1"/>
    </source>
</evidence>
<proteinExistence type="inferred from homology"/>
<comment type="similarity">
    <text evidence="5">Belongs to the SAT4 family.</text>
</comment>
<keyword evidence="2 7" id="KW-0812">Transmembrane</keyword>
<feature type="compositionally biased region" description="Polar residues" evidence="6">
    <location>
        <begin position="392"/>
        <end position="403"/>
    </location>
</feature>
<evidence type="ECO:0000313" key="10">
    <source>
        <dbReference type="Proteomes" id="UP000799770"/>
    </source>
</evidence>
<feature type="transmembrane region" description="Helical" evidence="7">
    <location>
        <begin position="209"/>
        <end position="232"/>
    </location>
</feature>
<name>A0A6A5ZGU3_9PLEO</name>
<organism evidence="9 10">
    <name type="scientific">Lophiotrema nucula</name>
    <dbReference type="NCBI Taxonomy" id="690887"/>
    <lineage>
        <taxon>Eukaryota</taxon>
        <taxon>Fungi</taxon>
        <taxon>Dikarya</taxon>
        <taxon>Ascomycota</taxon>
        <taxon>Pezizomycotina</taxon>
        <taxon>Dothideomycetes</taxon>
        <taxon>Pleosporomycetidae</taxon>
        <taxon>Pleosporales</taxon>
        <taxon>Lophiotremataceae</taxon>
        <taxon>Lophiotrema</taxon>
    </lineage>
</organism>
<evidence type="ECO:0000256" key="1">
    <source>
        <dbReference type="ARBA" id="ARBA00004141"/>
    </source>
</evidence>
<accession>A0A6A5ZGU3</accession>
<dbReference type="EMBL" id="ML977318">
    <property type="protein sequence ID" value="KAF2117977.1"/>
    <property type="molecule type" value="Genomic_DNA"/>
</dbReference>
<dbReference type="OrthoDB" id="444631at2759"/>
<dbReference type="Proteomes" id="UP000799770">
    <property type="component" value="Unassembled WGS sequence"/>
</dbReference>
<feature type="region of interest" description="Disordered" evidence="6">
    <location>
        <begin position="355"/>
        <end position="416"/>
    </location>
</feature>
<evidence type="ECO:0000259" key="8">
    <source>
        <dbReference type="Pfam" id="PF20684"/>
    </source>
</evidence>
<dbReference type="PANTHER" id="PTHR33048:SF124">
    <property type="entry name" value="INTEGRAL MEMBRANE PROTEIN"/>
    <property type="match status" value="1"/>
</dbReference>
<dbReference type="AlphaFoldDB" id="A0A6A5ZGU3"/>
<evidence type="ECO:0000256" key="4">
    <source>
        <dbReference type="ARBA" id="ARBA00023136"/>
    </source>
</evidence>
<feature type="region of interest" description="Disordered" evidence="6">
    <location>
        <begin position="320"/>
        <end position="340"/>
    </location>
</feature>